<organism evidence="10 11">
    <name type="scientific">Pichia kudriavzevii</name>
    <name type="common">Yeast</name>
    <name type="synonym">Issatchenkia orientalis</name>
    <dbReference type="NCBI Taxonomy" id="4909"/>
    <lineage>
        <taxon>Eukaryota</taxon>
        <taxon>Fungi</taxon>
        <taxon>Dikarya</taxon>
        <taxon>Ascomycota</taxon>
        <taxon>Saccharomycotina</taxon>
        <taxon>Pichiomycetes</taxon>
        <taxon>Pichiales</taxon>
        <taxon>Pichiaceae</taxon>
        <taxon>Pichia</taxon>
    </lineage>
</organism>
<dbReference type="GO" id="GO:0003712">
    <property type="term" value="F:transcription coregulator activity"/>
    <property type="evidence" value="ECO:0007669"/>
    <property type="project" value="TreeGrafter"/>
</dbReference>
<evidence type="ECO:0000256" key="4">
    <source>
        <dbReference type="ARBA" id="ARBA00022490"/>
    </source>
</evidence>
<protein>
    <submittedName>
        <fullName evidence="10">Uncharacterized protein</fullName>
    </submittedName>
</protein>
<sequence>MSSTSDNTRSNPSPNNNASINSKSIATTAKEHKRDTSMNIIARSGTEIKEPSKEPTTPSLLKTEVFSSPAPLQIPETPERIRGHINDVEGTPLISPPRAGDLTFTPHKDRTKQFPGTDFYTLLKSPEARLEDKKLKRTSTDLFSRSNEDQSPERKEGDYDSEHLLKSPRRDYKEIRKLSENLRTRLNYANVKVQHGWSNKSIGELETSLEEIATNPQRSSQLNGIRPGNSNLEDFWKLRSDRLPKSEDFNDRKLEMSQALLSSPGQFSHNRRRSSFNTSMRLDDIARRGVKSPDLKHTSPLKNGKFKLTINSDCINSGEDLEKDAIFSLISLASPKRTSAPMLPSVSSSSSNGGLPLLSNIANSQTQRLPPISSMLPMQESSVSRRGSINSAGNPRNSFGAQLFGTTPGLGVGFKASLRSDDETDDETTEEETLEEQQNETLEEENVFLERSNSGSRQKSQSTSSLDRKFRPARYDQGTRKVTTKKAGRV</sequence>
<name>A0A099P5X4_PICKU</name>
<feature type="region of interest" description="Disordered" evidence="9">
    <location>
        <begin position="140"/>
        <end position="165"/>
    </location>
</feature>
<feature type="compositionally biased region" description="Low complexity" evidence="9">
    <location>
        <begin position="451"/>
        <end position="465"/>
    </location>
</feature>
<feature type="compositionally biased region" description="Acidic residues" evidence="9">
    <location>
        <begin position="422"/>
        <end position="447"/>
    </location>
</feature>
<dbReference type="PANTHER" id="PTHR28246">
    <property type="entry name" value="G1-SPECIFIC TRANSCRIPTIONAL REPRESSOR WHI5-RELATED"/>
    <property type="match status" value="1"/>
</dbReference>
<dbReference type="GO" id="GO:0000082">
    <property type="term" value="P:G1/S transition of mitotic cell cycle"/>
    <property type="evidence" value="ECO:0007669"/>
    <property type="project" value="InterPro"/>
</dbReference>
<comment type="caution">
    <text evidence="10">The sequence shown here is derived from an EMBL/GenBank/DDBJ whole genome shotgun (WGS) entry which is preliminary data.</text>
</comment>
<dbReference type="Pfam" id="PF08528">
    <property type="entry name" value="Whi5"/>
    <property type="match status" value="1"/>
</dbReference>
<evidence type="ECO:0000256" key="7">
    <source>
        <dbReference type="ARBA" id="ARBA00023163"/>
    </source>
</evidence>
<evidence type="ECO:0000256" key="5">
    <source>
        <dbReference type="ARBA" id="ARBA00022491"/>
    </source>
</evidence>
<evidence type="ECO:0000256" key="3">
    <source>
        <dbReference type="ARBA" id="ARBA00006922"/>
    </source>
</evidence>
<evidence type="ECO:0000256" key="1">
    <source>
        <dbReference type="ARBA" id="ARBA00004123"/>
    </source>
</evidence>
<evidence type="ECO:0000256" key="6">
    <source>
        <dbReference type="ARBA" id="ARBA00023015"/>
    </source>
</evidence>
<keyword evidence="4" id="KW-0963">Cytoplasm</keyword>
<dbReference type="GO" id="GO:0005737">
    <property type="term" value="C:cytoplasm"/>
    <property type="evidence" value="ECO:0007669"/>
    <property type="project" value="UniProtKB-SubCell"/>
</dbReference>
<feature type="region of interest" description="Disordered" evidence="9">
    <location>
        <begin position="1"/>
        <end position="113"/>
    </location>
</feature>
<evidence type="ECO:0000256" key="2">
    <source>
        <dbReference type="ARBA" id="ARBA00004496"/>
    </source>
</evidence>
<comment type="similarity">
    <text evidence="3">Belongs to the WHI5/NRM1 family.</text>
</comment>
<feature type="compositionally biased region" description="Basic and acidic residues" evidence="9">
    <location>
        <begin position="77"/>
        <end position="87"/>
    </location>
</feature>
<keyword evidence="8" id="KW-0539">Nucleus</keyword>
<evidence type="ECO:0000256" key="8">
    <source>
        <dbReference type="ARBA" id="ARBA00023242"/>
    </source>
</evidence>
<accession>A0A099P5X4</accession>
<gene>
    <name evidence="10" type="ORF">JL09_g476</name>
</gene>
<dbReference type="PANTHER" id="PTHR28246:SF1">
    <property type="entry name" value="G1-SPECIFIC TRANSCRIPTIONAL REPRESSOR WHI5-RELATED"/>
    <property type="match status" value="1"/>
</dbReference>
<reference evidence="11" key="1">
    <citation type="journal article" date="2014" name="Microb. Cell Fact.">
        <title>Exploiting Issatchenkia orientalis SD108 for succinic acid production.</title>
        <authorList>
            <person name="Xiao H."/>
            <person name="Shao Z."/>
            <person name="Jiang Y."/>
            <person name="Dole S."/>
            <person name="Zhao H."/>
        </authorList>
    </citation>
    <scope>NUCLEOTIDE SEQUENCE [LARGE SCALE GENOMIC DNA]</scope>
    <source>
        <strain evidence="11">SD108</strain>
    </source>
</reference>
<evidence type="ECO:0000313" key="10">
    <source>
        <dbReference type="EMBL" id="KGK40423.1"/>
    </source>
</evidence>
<feature type="compositionally biased region" description="Basic and acidic residues" evidence="9">
    <location>
        <begin position="466"/>
        <end position="479"/>
    </location>
</feature>
<feature type="compositionally biased region" description="Low complexity" evidence="9">
    <location>
        <begin position="1"/>
        <end position="26"/>
    </location>
</feature>
<dbReference type="InterPro" id="IPR039198">
    <property type="entry name" value="Srl3/Whi5"/>
</dbReference>
<evidence type="ECO:0000256" key="9">
    <source>
        <dbReference type="SAM" id="MobiDB-lite"/>
    </source>
</evidence>
<keyword evidence="5" id="KW-0678">Repressor</keyword>
<evidence type="ECO:0000313" key="11">
    <source>
        <dbReference type="Proteomes" id="UP000029867"/>
    </source>
</evidence>
<dbReference type="AlphaFoldDB" id="A0A099P5X4"/>
<feature type="region of interest" description="Disordered" evidence="9">
    <location>
        <begin position="377"/>
        <end position="490"/>
    </location>
</feature>
<feature type="compositionally biased region" description="Basic and acidic residues" evidence="9">
    <location>
        <begin position="146"/>
        <end position="165"/>
    </location>
</feature>
<comment type="subcellular location">
    <subcellularLocation>
        <location evidence="2">Cytoplasm</location>
    </subcellularLocation>
    <subcellularLocation>
        <location evidence="1">Nucleus</location>
    </subcellularLocation>
</comment>
<dbReference type="VEuPathDB" id="FungiDB:C5L36_0C02370"/>
<dbReference type="Proteomes" id="UP000029867">
    <property type="component" value="Unassembled WGS sequence"/>
</dbReference>
<keyword evidence="7" id="KW-0804">Transcription</keyword>
<keyword evidence="6" id="KW-0805">Transcription regulation</keyword>
<dbReference type="GO" id="GO:0033309">
    <property type="term" value="C:SBF transcription complex"/>
    <property type="evidence" value="ECO:0007669"/>
    <property type="project" value="TreeGrafter"/>
</dbReference>
<dbReference type="InterPro" id="IPR013734">
    <property type="entry name" value="TF_Nrm1/Whi5"/>
</dbReference>
<feature type="compositionally biased region" description="Polar residues" evidence="9">
    <location>
        <begin position="379"/>
        <end position="400"/>
    </location>
</feature>
<proteinExistence type="inferred from homology"/>
<dbReference type="EMBL" id="JQFK01000002">
    <property type="protein sequence ID" value="KGK40423.1"/>
    <property type="molecule type" value="Genomic_DNA"/>
</dbReference>
<dbReference type="HOGENOM" id="CLU_556743_0_0_1"/>